<dbReference type="STRING" id="1127673.GLIP_0478"/>
<protein>
    <recommendedName>
        <fullName evidence="1">Beta-ketoacyl synthase-like N-terminal domain-containing protein</fullName>
    </recommendedName>
</protein>
<dbReference type="Proteomes" id="UP000006334">
    <property type="component" value="Unassembled WGS sequence"/>
</dbReference>
<keyword evidence="3" id="KW-1185">Reference proteome</keyword>
<organism evidence="2 3">
    <name type="scientific">Aliiglaciecola lipolytica E3</name>
    <dbReference type="NCBI Taxonomy" id="1127673"/>
    <lineage>
        <taxon>Bacteria</taxon>
        <taxon>Pseudomonadati</taxon>
        <taxon>Pseudomonadota</taxon>
        <taxon>Gammaproteobacteria</taxon>
        <taxon>Alteromonadales</taxon>
        <taxon>Alteromonadaceae</taxon>
        <taxon>Aliiglaciecola</taxon>
    </lineage>
</organism>
<feature type="domain" description="Beta-ketoacyl synthase-like N-terminal" evidence="1">
    <location>
        <begin position="22"/>
        <end position="205"/>
    </location>
</feature>
<gene>
    <name evidence="2" type="ORF">GLIP_0478</name>
</gene>
<reference evidence="2 3" key="1">
    <citation type="journal article" date="2017" name="Antonie Van Leeuwenhoek">
        <title>Rhizobium rhizosphaerae sp. nov., a novel species isolated from rice rhizosphere.</title>
        <authorList>
            <person name="Zhao J.J."/>
            <person name="Zhang J."/>
            <person name="Zhang R.J."/>
            <person name="Zhang C.W."/>
            <person name="Yin H.Q."/>
            <person name="Zhang X.X."/>
        </authorList>
    </citation>
    <scope>NUCLEOTIDE SEQUENCE [LARGE SCALE GENOMIC DNA]</scope>
    <source>
        <strain evidence="2 3">E3</strain>
    </source>
</reference>
<accession>K6WXE0</accession>
<dbReference type="InterPro" id="IPR014030">
    <property type="entry name" value="Ketoacyl_synth_N"/>
</dbReference>
<evidence type="ECO:0000313" key="2">
    <source>
        <dbReference type="EMBL" id="GAC13124.1"/>
    </source>
</evidence>
<dbReference type="EMBL" id="BAEN01000015">
    <property type="protein sequence ID" value="GAC13124.1"/>
    <property type="molecule type" value="Genomic_DNA"/>
</dbReference>
<dbReference type="AlphaFoldDB" id="K6WXE0"/>
<dbReference type="Pfam" id="PF13723">
    <property type="entry name" value="Ketoacyl-synt_2"/>
    <property type="match status" value="1"/>
</dbReference>
<evidence type="ECO:0000259" key="1">
    <source>
        <dbReference type="Pfam" id="PF13723"/>
    </source>
</evidence>
<dbReference type="RefSeq" id="WP_008842944.1">
    <property type="nucleotide sequence ID" value="NZ_BAEN01000015.1"/>
</dbReference>
<proteinExistence type="predicted"/>
<dbReference type="eggNOG" id="ENOG5032YZ0">
    <property type="taxonomic scope" value="Bacteria"/>
</dbReference>
<sequence length="247" mass="27521">MAGFKLEAWTALAPSLEHKDDWLVWLKENRQIDDQNLNVNLKHVPMMLRRRFNTLGKCAMGAIKQLSIDNANLPCIFASQHGDTQLTLSLLENIGKHEDMSPTGFSLAVHNAVSGLYSIVNKNTCEVTAIAAMEGLIASALFESIGQLQKSEKVLCVVYDVPLPSIYQAYSETVDFPYAIAMVLSRDKGDEMSFTYQGNVPEHVKEQTNINTEIRNFVGYLSGQLSDYSCNVNGSIWKLEKKLNNVS</sequence>
<evidence type="ECO:0000313" key="3">
    <source>
        <dbReference type="Proteomes" id="UP000006334"/>
    </source>
</evidence>
<name>K6WXE0_9ALTE</name>
<comment type="caution">
    <text evidence="2">The sequence shown here is derived from an EMBL/GenBank/DDBJ whole genome shotgun (WGS) entry which is preliminary data.</text>
</comment>